<dbReference type="AlphaFoldDB" id="A0A3M7QG06"/>
<reference evidence="1 2" key="1">
    <citation type="journal article" date="2018" name="Sci. Rep.">
        <title>Genomic signatures of local adaptation to the degree of environmental predictability in rotifers.</title>
        <authorList>
            <person name="Franch-Gras L."/>
            <person name="Hahn C."/>
            <person name="Garcia-Roger E.M."/>
            <person name="Carmona M.J."/>
            <person name="Serra M."/>
            <person name="Gomez A."/>
        </authorList>
    </citation>
    <scope>NUCLEOTIDE SEQUENCE [LARGE SCALE GENOMIC DNA]</scope>
    <source>
        <strain evidence="1">HYR1</strain>
    </source>
</reference>
<proteinExistence type="predicted"/>
<dbReference type="EMBL" id="REGN01006245">
    <property type="protein sequence ID" value="RNA10300.1"/>
    <property type="molecule type" value="Genomic_DNA"/>
</dbReference>
<accession>A0A3M7QG06</accession>
<protein>
    <submittedName>
        <fullName evidence="1">Uncharacterized protein</fullName>
    </submittedName>
</protein>
<evidence type="ECO:0000313" key="1">
    <source>
        <dbReference type="EMBL" id="RNA10300.1"/>
    </source>
</evidence>
<keyword evidence="2" id="KW-1185">Reference proteome</keyword>
<sequence>MIEIIDSNQNLHENRYIKQNVTKLNTLFPFSANFNKLFTFTLCLPKNLNQGLAPDPFGLGPFFLYQCTNPDLYWLHLLLIYMGLKEKNENSFFYLFSKKFLINILKFWNRKFNFVSPHNLDTLINLI</sequence>
<organism evidence="1 2">
    <name type="scientific">Brachionus plicatilis</name>
    <name type="common">Marine rotifer</name>
    <name type="synonym">Brachionus muelleri</name>
    <dbReference type="NCBI Taxonomy" id="10195"/>
    <lineage>
        <taxon>Eukaryota</taxon>
        <taxon>Metazoa</taxon>
        <taxon>Spiralia</taxon>
        <taxon>Gnathifera</taxon>
        <taxon>Rotifera</taxon>
        <taxon>Eurotatoria</taxon>
        <taxon>Monogononta</taxon>
        <taxon>Pseudotrocha</taxon>
        <taxon>Ploima</taxon>
        <taxon>Brachionidae</taxon>
        <taxon>Brachionus</taxon>
    </lineage>
</organism>
<evidence type="ECO:0000313" key="2">
    <source>
        <dbReference type="Proteomes" id="UP000276133"/>
    </source>
</evidence>
<gene>
    <name evidence="1" type="ORF">BpHYR1_026773</name>
</gene>
<comment type="caution">
    <text evidence="1">The sequence shown here is derived from an EMBL/GenBank/DDBJ whole genome shotgun (WGS) entry which is preliminary data.</text>
</comment>
<name>A0A3M7QG06_BRAPC</name>
<dbReference type="Proteomes" id="UP000276133">
    <property type="component" value="Unassembled WGS sequence"/>
</dbReference>